<reference evidence="12 13" key="1">
    <citation type="journal article" date="2015" name="Genome Biol. Evol.">
        <title>Phylogenomic analyses indicate that early fungi evolved digesting cell walls of algal ancestors of land plants.</title>
        <authorList>
            <person name="Chang Y."/>
            <person name="Wang S."/>
            <person name="Sekimoto S."/>
            <person name="Aerts A.L."/>
            <person name="Choi C."/>
            <person name="Clum A."/>
            <person name="LaButti K.M."/>
            <person name="Lindquist E.A."/>
            <person name="Yee Ngan C."/>
            <person name="Ohm R.A."/>
            <person name="Salamov A.A."/>
            <person name="Grigoriev I.V."/>
            <person name="Spatafora J.W."/>
            <person name="Berbee M.L."/>
        </authorList>
    </citation>
    <scope>NUCLEOTIDE SEQUENCE [LARGE SCALE GENOMIC DNA]</scope>
    <source>
        <strain evidence="12 13">NRRL 28638</strain>
    </source>
</reference>
<dbReference type="InterPro" id="IPR004088">
    <property type="entry name" value="KH_dom_type_1"/>
</dbReference>
<keyword evidence="4" id="KW-0963">Cytoplasm</keyword>
<dbReference type="SUPFAM" id="SSF50249">
    <property type="entry name" value="Nucleic acid-binding proteins"/>
    <property type="match status" value="1"/>
</dbReference>
<keyword evidence="13" id="KW-1185">Reference proteome</keyword>
<dbReference type="GO" id="GO:0071034">
    <property type="term" value="P:CUT catabolic process"/>
    <property type="evidence" value="ECO:0007669"/>
    <property type="project" value="TreeGrafter"/>
</dbReference>
<dbReference type="InterPro" id="IPR049469">
    <property type="entry name" value="RRP40_KH-I"/>
</dbReference>
<dbReference type="SUPFAM" id="SSF110324">
    <property type="entry name" value="Ribosomal L27 protein-like"/>
    <property type="match status" value="1"/>
</dbReference>
<evidence type="ECO:0000256" key="6">
    <source>
        <dbReference type="ARBA" id="ARBA00022835"/>
    </source>
</evidence>
<evidence type="ECO:0000256" key="5">
    <source>
        <dbReference type="ARBA" id="ARBA00022552"/>
    </source>
</evidence>
<evidence type="ECO:0000256" key="1">
    <source>
        <dbReference type="ARBA" id="ARBA00004496"/>
    </source>
</evidence>
<dbReference type="EMBL" id="KQ964661">
    <property type="protein sequence ID" value="KXN67090.1"/>
    <property type="molecule type" value="Genomic_DNA"/>
</dbReference>
<dbReference type="Gene3D" id="3.30.1370.10">
    <property type="entry name" value="K Homology domain, type 1"/>
    <property type="match status" value="1"/>
</dbReference>
<evidence type="ECO:0000256" key="2">
    <source>
        <dbReference type="ARBA" id="ARBA00004604"/>
    </source>
</evidence>
<dbReference type="GO" id="GO:0071038">
    <property type="term" value="P:TRAMP-dependent tRNA surveillance pathway"/>
    <property type="evidence" value="ECO:0007669"/>
    <property type="project" value="TreeGrafter"/>
</dbReference>
<dbReference type="AlphaFoldDB" id="A0A137NW86"/>
<dbReference type="InterPro" id="IPR036612">
    <property type="entry name" value="KH_dom_type_1_sf"/>
</dbReference>
<dbReference type="GO" id="GO:0000176">
    <property type="term" value="C:nuclear exosome (RNase complex)"/>
    <property type="evidence" value="ECO:0007669"/>
    <property type="project" value="TreeGrafter"/>
</dbReference>
<accession>A0A137NW86</accession>
<dbReference type="CDD" id="cd22526">
    <property type="entry name" value="KH-I_Rrp40"/>
    <property type="match status" value="1"/>
</dbReference>
<evidence type="ECO:0000256" key="9">
    <source>
        <dbReference type="ARBA" id="ARBA00030615"/>
    </source>
</evidence>
<dbReference type="GO" id="GO:0000177">
    <property type="term" value="C:cytoplasmic exosome (RNase complex)"/>
    <property type="evidence" value="ECO:0007669"/>
    <property type="project" value="TreeGrafter"/>
</dbReference>
<dbReference type="PANTHER" id="PTHR21321:SF1">
    <property type="entry name" value="EXOSOME COMPLEX COMPONENT RRP40"/>
    <property type="match status" value="1"/>
</dbReference>
<feature type="domain" description="K Homology" evidence="10">
    <location>
        <begin position="164"/>
        <end position="211"/>
    </location>
</feature>
<dbReference type="Pfam" id="PF21262">
    <property type="entry name" value="RRP40_S1"/>
    <property type="match status" value="1"/>
</dbReference>
<keyword evidence="5" id="KW-0698">rRNA processing</keyword>
<dbReference type="OrthoDB" id="340500at2759"/>
<keyword evidence="7" id="KW-0694">RNA-binding</keyword>
<dbReference type="InterPro" id="IPR037319">
    <property type="entry name" value="Rrp40_S1"/>
</dbReference>
<comment type="similarity">
    <text evidence="3">Belongs to the RRP40 family.</text>
</comment>
<dbReference type="PANTHER" id="PTHR21321">
    <property type="entry name" value="PNAS-3 RELATED"/>
    <property type="match status" value="1"/>
</dbReference>
<gene>
    <name evidence="12" type="ORF">CONCODRAFT_10908</name>
</gene>
<dbReference type="GO" id="GO:0005730">
    <property type="term" value="C:nucleolus"/>
    <property type="evidence" value="ECO:0007669"/>
    <property type="project" value="UniProtKB-SubCell"/>
</dbReference>
<dbReference type="GO" id="GO:0003723">
    <property type="term" value="F:RNA binding"/>
    <property type="evidence" value="ECO:0007669"/>
    <property type="project" value="UniProtKB-KW"/>
</dbReference>
<protein>
    <recommendedName>
        <fullName evidence="9">Ribosomal RNA-processing protein 40</fullName>
    </recommendedName>
</protein>
<dbReference type="STRING" id="796925.A0A137NW86"/>
<dbReference type="CDD" id="cd05790">
    <property type="entry name" value="S1_Rrp40"/>
    <property type="match status" value="1"/>
</dbReference>
<comment type="subcellular location">
    <subcellularLocation>
        <location evidence="1">Cytoplasm</location>
    </subcellularLocation>
    <subcellularLocation>
        <location evidence="2">Nucleus</location>
        <location evidence="2">Nucleolus</location>
    </subcellularLocation>
</comment>
<proteinExistence type="inferred from homology"/>
<organism evidence="12 13">
    <name type="scientific">Conidiobolus coronatus (strain ATCC 28846 / CBS 209.66 / NRRL 28638)</name>
    <name type="common">Delacroixia coronata</name>
    <dbReference type="NCBI Taxonomy" id="796925"/>
    <lineage>
        <taxon>Eukaryota</taxon>
        <taxon>Fungi</taxon>
        <taxon>Fungi incertae sedis</taxon>
        <taxon>Zoopagomycota</taxon>
        <taxon>Entomophthoromycotina</taxon>
        <taxon>Entomophthoromycetes</taxon>
        <taxon>Entomophthorales</taxon>
        <taxon>Ancylistaceae</taxon>
        <taxon>Conidiobolus</taxon>
    </lineage>
</organism>
<evidence type="ECO:0000256" key="3">
    <source>
        <dbReference type="ARBA" id="ARBA00007841"/>
    </source>
</evidence>
<dbReference type="Pfam" id="PF15985">
    <property type="entry name" value="KH_6"/>
    <property type="match status" value="1"/>
</dbReference>
<evidence type="ECO:0000256" key="7">
    <source>
        <dbReference type="ARBA" id="ARBA00022884"/>
    </source>
</evidence>
<name>A0A137NW86_CONC2</name>
<feature type="domain" description="Exosome complex exonuclease Rrp40 N-terminal" evidence="11">
    <location>
        <begin position="37"/>
        <end position="75"/>
    </location>
</feature>
<evidence type="ECO:0000256" key="4">
    <source>
        <dbReference type="ARBA" id="ARBA00022490"/>
    </source>
</evidence>
<evidence type="ECO:0000256" key="8">
    <source>
        <dbReference type="ARBA" id="ARBA00023242"/>
    </source>
</evidence>
<dbReference type="GO" id="GO:0071035">
    <property type="term" value="P:nuclear polyadenylation-dependent rRNA catabolic process"/>
    <property type="evidence" value="ECO:0007669"/>
    <property type="project" value="TreeGrafter"/>
</dbReference>
<dbReference type="InterPro" id="IPR012340">
    <property type="entry name" value="NA-bd_OB-fold"/>
</dbReference>
<dbReference type="FunFam" id="2.40.50.140:FF:000112">
    <property type="entry name" value="Exosome complex component RRP40"/>
    <property type="match status" value="1"/>
</dbReference>
<dbReference type="GO" id="GO:0034475">
    <property type="term" value="P:U4 snRNA 3'-end processing"/>
    <property type="evidence" value="ECO:0007669"/>
    <property type="project" value="TreeGrafter"/>
</dbReference>
<sequence length="247" mass="27646">MSEPQIKKSLPGDILYDPSTLLSEEDPLNKLNFDQVLKLGPGVTYQNDQLVAINAGELMVNQGQNKIWLEFDSKRYKPSVHDPVIGKIVGRQTDHYLVDVGCAFPAMLPHLAFEGATKNNKPNLNVGDLVYGRMTLCHKDMDPEMECYNSDTQKSQGFGPIVGGTLVRGSLGWSRSFLNNPKSILNTIGQQLPFEVAIGVNGKIWIKSDTIQNTLAIKRILLNFEKLDQSEWEEFVKDELVKVKNLD</sequence>
<evidence type="ECO:0000259" key="11">
    <source>
        <dbReference type="Pfam" id="PF18311"/>
    </source>
</evidence>
<keyword evidence="6" id="KW-0271">Exosome</keyword>
<dbReference type="GO" id="GO:0000467">
    <property type="term" value="P:exonucleolytic trimming to generate mature 3'-end of 5.8S rRNA from tricistronic rRNA transcript (SSU-rRNA, 5.8S rRNA, LSU-rRNA)"/>
    <property type="evidence" value="ECO:0007669"/>
    <property type="project" value="TreeGrafter"/>
</dbReference>
<dbReference type="InterPro" id="IPR041054">
    <property type="entry name" value="Rrp40_N_euk"/>
</dbReference>
<evidence type="ECO:0000259" key="10">
    <source>
        <dbReference type="Pfam" id="PF15985"/>
    </source>
</evidence>
<dbReference type="SUPFAM" id="SSF54791">
    <property type="entry name" value="Eukaryotic type KH-domain (KH-domain type I)"/>
    <property type="match status" value="1"/>
</dbReference>
<dbReference type="OMA" id="SYMAFPN"/>
<evidence type="ECO:0000313" key="12">
    <source>
        <dbReference type="EMBL" id="KXN67090.1"/>
    </source>
</evidence>
<dbReference type="InterPro" id="IPR026699">
    <property type="entry name" value="Exosome_RNA_bind1/RRP40/RRP4"/>
</dbReference>
<dbReference type="GO" id="GO:0071051">
    <property type="term" value="P:poly(A)-dependent snoRNA 3'-end processing"/>
    <property type="evidence" value="ECO:0007669"/>
    <property type="project" value="TreeGrafter"/>
</dbReference>
<dbReference type="Pfam" id="PF18311">
    <property type="entry name" value="Rrp40_N"/>
    <property type="match status" value="1"/>
</dbReference>
<evidence type="ECO:0000313" key="13">
    <source>
        <dbReference type="Proteomes" id="UP000070444"/>
    </source>
</evidence>
<dbReference type="Gene3D" id="2.40.50.140">
    <property type="entry name" value="Nucleic acid-binding proteins"/>
    <property type="match status" value="1"/>
</dbReference>
<dbReference type="Proteomes" id="UP000070444">
    <property type="component" value="Unassembled WGS sequence"/>
</dbReference>
<keyword evidence="8" id="KW-0539">Nucleus</keyword>